<feature type="compositionally biased region" description="Acidic residues" evidence="1">
    <location>
        <begin position="285"/>
        <end position="305"/>
    </location>
</feature>
<feature type="region of interest" description="Disordered" evidence="1">
    <location>
        <begin position="269"/>
        <end position="305"/>
    </location>
</feature>
<dbReference type="AlphaFoldDB" id="A0A1M5TYB5"/>
<proteinExistence type="predicted"/>
<evidence type="ECO:0000256" key="1">
    <source>
        <dbReference type="SAM" id="MobiDB-lite"/>
    </source>
</evidence>
<feature type="compositionally biased region" description="Basic and acidic residues" evidence="1">
    <location>
        <begin position="542"/>
        <end position="551"/>
    </location>
</feature>
<organism evidence="2 3">
    <name type="scientific">Cognatishimia maritima</name>
    <dbReference type="NCBI Taxonomy" id="870908"/>
    <lineage>
        <taxon>Bacteria</taxon>
        <taxon>Pseudomonadati</taxon>
        <taxon>Pseudomonadota</taxon>
        <taxon>Alphaproteobacteria</taxon>
        <taxon>Rhodobacterales</taxon>
        <taxon>Paracoccaceae</taxon>
        <taxon>Cognatishimia</taxon>
    </lineage>
</organism>
<dbReference type="STRING" id="870908.SAMN04488044_2739"/>
<feature type="region of interest" description="Disordered" evidence="1">
    <location>
        <begin position="524"/>
        <end position="559"/>
    </location>
</feature>
<evidence type="ECO:0000313" key="3">
    <source>
        <dbReference type="Proteomes" id="UP000184211"/>
    </source>
</evidence>
<protein>
    <recommendedName>
        <fullName evidence="4">Lipoprotein</fullName>
    </recommendedName>
</protein>
<accession>A0A1M5TYB5</accession>
<feature type="region of interest" description="Disordered" evidence="1">
    <location>
        <begin position="381"/>
        <end position="486"/>
    </location>
</feature>
<name>A0A1M5TYB5_9RHOB</name>
<gene>
    <name evidence="2" type="ORF">SAMN04488044_2739</name>
</gene>
<dbReference type="PROSITE" id="PS51257">
    <property type="entry name" value="PROKAR_LIPOPROTEIN"/>
    <property type="match status" value="1"/>
</dbReference>
<reference evidence="3" key="1">
    <citation type="submission" date="2016-11" db="EMBL/GenBank/DDBJ databases">
        <authorList>
            <person name="Varghese N."/>
            <person name="Submissions S."/>
        </authorList>
    </citation>
    <scope>NUCLEOTIDE SEQUENCE [LARGE SCALE GENOMIC DNA]</scope>
    <source>
        <strain evidence="3">DSM 28223</strain>
    </source>
</reference>
<dbReference type="OrthoDB" id="7798282at2"/>
<evidence type="ECO:0008006" key="4">
    <source>
        <dbReference type="Google" id="ProtNLM"/>
    </source>
</evidence>
<evidence type="ECO:0000313" key="2">
    <source>
        <dbReference type="EMBL" id="SHH55782.1"/>
    </source>
</evidence>
<keyword evidence="3" id="KW-1185">Reference proteome</keyword>
<dbReference type="EMBL" id="FQWM01000006">
    <property type="protein sequence ID" value="SHH55782.1"/>
    <property type="molecule type" value="Genomic_DNA"/>
</dbReference>
<dbReference type="Proteomes" id="UP000184211">
    <property type="component" value="Unassembled WGS sequence"/>
</dbReference>
<dbReference type="RefSeq" id="WP_072793593.1">
    <property type="nucleotide sequence ID" value="NZ_FQWM01000006.1"/>
</dbReference>
<feature type="compositionally biased region" description="Acidic residues" evidence="1">
    <location>
        <begin position="381"/>
        <end position="436"/>
    </location>
</feature>
<feature type="compositionally biased region" description="Basic and acidic residues" evidence="1">
    <location>
        <begin position="465"/>
        <end position="484"/>
    </location>
</feature>
<feature type="compositionally biased region" description="Basic and acidic residues" evidence="1">
    <location>
        <begin position="524"/>
        <end position="533"/>
    </location>
</feature>
<sequence length="670" mass="73617">MVTNNKVLTVSYGTFSCTLEGFEDSFGAMKAIAEYFRDLAADDRYFGAEPPTPDAEMLTRIAEREIERRVQARQESGAIVLSASPKVAEDVAEATPQQAEAQEQEAPVVAPVDAEAPTEIEDDAAGEEQAAVAEADDVDHADQDEMSDIRNVMQRVQDEPVAEVDEAPIVEDEDVADAAEEFFATSETEVDETYVEDEVEEDDVAADAIAEDVTPVEEAPAEEDSIAAKLRRIRAVVSRADVSDDEDDDYIEDQHAEEVAPIDLAEDILPDETLETSEEGHADDAAELNADDISDLEDALEADEDIAPVQVKRVEVTPRPRARVIRMKRAEREADEADDLQEAVADEVVSVEDVAQDAPASALSDEDEADLMAELAEVDAELEVDISDDQDEVVDEDEPEMADSAEDDVEDADEDDAVEATAEADDLEEDEADDEEAAKAERQARRLRRRARRAKLEEQEPGDEAVERLIEEANTKLDEPDGSRRRSAIAHLRAAVAATKAEKEAGKSFEKVDQSDAYRDDLADAVRPKRTERQAPPLKLVAEQRIDEPSGERAGGIRPRRVSIEDVAAAEANESSSNFVEFAEKMGATQLPEVLEAAASYLTFVEGRNKFSRPMLMRLAYQVGDDRFEREAGLRSFGQLLREKKIEKIAGGRFTVSEAINFKPDDRAAG</sequence>